<dbReference type="Proteomes" id="UP000812961">
    <property type="component" value="Unassembled WGS sequence"/>
</dbReference>
<dbReference type="InterPro" id="IPR011701">
    <property type="entry name" value="MFS"/>
</dbReference>
<evidence type="ECO:0000256" key="5">
    <source>
        <dbReference type="ARBA" id="ARBA00022692"/>
    </source>
</evidence>
<accession>A0ABS7GK65</accession>
<keyword evidence="6 8" id="KW-1133">Transmembrane helix</keyword>
<sequence length="410" mass="43956">MNGSSAKASTTVTPTINKAARGSVRFRRIKNSIFLSGLSVFAQLYLFQPVLPLLCKEFGVTPAHSSWAVSASTMGMAAGLFIFSFKADAIPRKHLMGFAMLASAVLTLLSVFIHQFELLIAVNFVKGALLSGVTAVALAYLSEEVDGASLGLAISLYLSGNAIGGMAGRIVVMLIAGWADWRWAAAFIGTSSLILGLFFIKRLPASKHFVALPVNVGQKWQQMSSFFRQPVMVLIYFAASLLMGCFVSVYNYTGFRLESPPFSLPHYVIAGIFLMYTIGVLGTMFAGRVSDRIPPAKLIRAFIPVMAAGLLLMLIPQLPGIAAGLGIFTFSFFATHTLASRLISQEAREGKSTATSLYWLFYYAGSSFIGTGTGVILTGWGWPLFIAALLGLVLAGGILVFRAGKPSRVV</sequence>
<comment type="caution">
    <text evidence="10">The sequence shown here is derived from an EMBL/GenBank/DDBJ whole genome shotgun (WGS) entry which is preliminary data.</text>
</comment>
<dbReference type="PANTHER" id="PTHR43271:SF1">
    <property type="entry name" value="INNER MEMBRANE TRANSPORT PROTEIN YNFM"/>
    <property type="match status" value="1"/>
</dbReference>
<feature type="transmembrane region" description="Helical" evidence="8">
    <location>
        <begin position="321"/>
        <end position="344"/>
    </location>
</feature>
<evidence type="ECO:0000313" key="11">
    <source>
        <dbReference type="Proteomes" id="UP000812961"/>
    </source>
</evidence>
<keyword evidence="5 8" id="KW-0812">Transmembrane</keyword>
<feature type="transmembrane region" description="Helical" evidence="8">
    <location>
        <begin position="66"/>
        <end position="83"/>
    </location>
</feature>
<dbReference type="CDD" id="cd17324">
    <property type="entry name" value="MFS_NepI_like"/>
    <property type="match status" value="1"/>
</dbReference>
<gene>
    <name evidence="10" type="ORF">K1Y79_22110</name>
</gene>
<dbReference type="InterPro" id="IPR036259">
    <property type="entry name" value="MFS_trans_sf"/>
</dbReference>
<keyword evidence="11" id="KW-1185">Reference proteome</keyword>
<name>A0ABS7GK65_9BACT</name>
<feature type="transmembrane region" description="Helical" evidence="8">
    <location>
        <begin position="382"/>
        <end position="401"/>
    </location>
</feature>
<evidence type="ECO:0000256" key="6">
    <source>
        <dbReference type="ARBA" id="ARBA00022989"/>
    </source>
</evidence>
<feature type="transmembrane region" description="Helical" evidence="8">
    <location>
        <begin position="95"/>
        <end position="113"/>
    </location>
</feature>
<dbReference type="PROSITE" id="PS50850">
    <property type="entry name" value="MFS"/>
    <property type="match status" value="1"/>
</dbReference>
<comment type="subcellular location">
    <subcellularLocation>
        <location evidence="1">Cell membrane</location>
        <topology evidence="1">Multi-pass membrane protein</topology>
    </subcellularLocation>
</comment>
<evidence type="ECO:0000259" key="9">
    <source>
        <dbReference type="PROSITE" id="PS50850"/>
    </source>
</evidence>
<dbReference type="Gene3D" id="1.20.1250.20">
    <property type="entry name" value="MFS general substrate transporter like domains"/>
    <property type="match status" value="1"/>
</dbReference>
<evidence type="ECO:0000256" key="8">
    <source>
        <dbReference type="SAM" id="Phobius"/>
    </source>
</evidence>
<organism evidence="10 11">
    <name type="scientific">Chitinophaga rhizophila</name>
    <dbReference type="NCBI Taxonomy" id="2866212"/>
    <lineage>
        <taxon>Bacteria</taxon>
        <taxon>Pseudomonadati</taxon>
        <taxon>Bacteroidota</taxon>
        <taxon>Chitinophagia</taxon>
        <taxon>Chitinophagales</taxon>
        <taxon>Chitinophagaceae</taxon>
        <taxon>Chitinophaga</taxon>
    </lineage>
</organism>
<evidence type="ECO:0000256" key="2">
    <source>
        <dbReference type="ARBA" id="ARBA00008335"/>
    </source>
</evidence>
<evidence type="ECO:0000256" key="4">
    <source>
        <dbReference type="ARBA" id="ARBA00022475"/>
    </source>
</evidence>
<feature type="transmembrane region" description="Helical" evidence="8">
    <location>
        <begin position="119"/>
        <end position="141"/>
    </location>
</feature>
<feature type="transmembrane region" description="Helical" evidence="8">
    <location>
        <begin position="264"/>
        <end position="286"/>
    </location>
</feature>
<dbReference type="InterPro" id="IPR020846">
    <property type="entry name" value="MFS_dom"/>
</dbReference>
<evidence type="ECO:0000256" key="1">
    <source>
        <dbReference type="ARBA" id="ARBA00004651"/>
    </source>
</evidence>
<comment type="similarity">
    <text evidence="2">Belongs to the major facilitator superfamily.</text>
</comment>
<feature type="transmembrane region" description="Helical" evidence="8">
    <location>
        <begin position="33"/>
        <end position="54"/>
    </location>
</feature>
<dbReference type="PANTHER" id="PTHR43271">
    <property type="entry name" value="BLL2771 PROTEIN"/>
    <property type="match status" value="1"/>
</dbReference>
<feature type="transmembrane region" description="Helical" evidence="8">
    <location>
        <begin position="356"/>
        <end position="376"/>
    </location>
</feature>
<feature type="transmembrane region" description="Helical" evidence="8">
    <location>
        <begin position="181"/>
        <end position="200"/>
    </location>
</feature>
<dbReference type="SUPFAM" id="SSF103473">
    <property type="entry name" value="MFS general substrate transporter"/>
    <property type="match status" value="1"/>
</dbReference>
<dbReference type="EMBL" id="JAICCF010000004">
    <property type="protein sequence ID" value="MBW8687047.1"/>
    <property type="molecule type" value="Genomic_DNA"/>
</dbReference>
<dbReference type="Pfam" id="PF07690">
    <property type="entry name" value="MFS_1"/>
    <property type="match status" value="1"/>
</dbReference>
<keyword evidence="3" id="KW-0813">Transport</keyword>
<evidence type="ECO:0000256" key="3">
    <source>
        <dbReference type="ARBA" id="ARBA00022448"/>
    </source>
</evidence>
<feature type="transmembrane region" description="Helical" evidence="8">
    <location>
        <begin position="298"/>
        <end position="315"/>
    </location>
</feature>
<proteinExistence type="inferred from homology"/>
<feature type="transmembrane region" description="Helical" evidence="8">
    <location>
        <begin position="231"/>
        <end position="252"/>
    </location>
</feature>
<feature type="transmembrane region" description="Helical" evidence="8">
    <location>
        <begin position="153"/>
        <end position="175"/>
    </location>
</feature>
<reference evidence="10 11" key="1">
    <citation type="submission" date="2021-08" db="EMBL/GenBank/DDBJ databases">
        <title>The genome sequence of Chitinophaga sp. B61.</title>
        <authorList>
            <person name="Zhang X."/>
        </authorList>
    </citation>
    <scope>NUCLEOTIDE SEQUENCE [LARGE SCALE GENOMIC DNA]</scope>
    <source>
        <strain evidence="10 11">B61</strain>
    </source>
</reference>
<evidence type="ECO:0000313" key="10">
    <source>
        <dbReference type="EMBL" id="MBW8687047.1"/>
    </source>
</evidence>
<feature type="domain" description="Major facilitator superfamily (MFS) profile" evidence="9">
    <location>
        <begin position="25"/>
        <end position="408"/>
    </location>
</feature>
<keyword evidence="7 8" id="KW-0472">Membrane</keyword>
<protein>
    <submittedName>
        <fullName evidence="10">MFS transporter</fullName>
    </submittedName>
</protein>
<keyword evidence="4" id="KW-1003">Cell membrane</keyword>
<evidence type="ECO:0000256" key="7">
    <source>
        <dbReference type="ARBA" id="ARBA00023136"/>
    </source>
</evidence>